<reference evidence="2 3" key="1">
    <citation type="journal article" date="2024" name="Nat. Commun.">
        <title>Phylogenomics reveals the evolutionary origins of lichenization in chlorophyte algae.</title>
        <authorList>
            <person name="Puginier C."/>
            <person name="Libourel C."/>
            <person name="Otte J."/>
            <person name="Skaloud P."/>
            <person name="Haon M."/>
            <person name="Grisel S."/>
            <person name="Petersen M."/>
            <person name="Berrin J.G."/>
            <person name="Delaux P.M."/>
            <person name="Dal Grande F."/>
            <person name="Keller J."/>
        </authorList>
    </citation>
    <scope>NUCLEOTIDE SEQUENCE [LARGE SCALE GENOMIC DNA]</scope>
    <source>
        <strain evidence="2 3">SAG 2043</strain>
    </source>
</reference>
<evidence type="ECO:0000256" key="1">
    <source>
        <dbReference type="SAM" id="Coils"/>
    </source>
</evidence>
<evidence type="ECO:0000313" key="3">
    <source>
        <dbReference type="Proteomes" id="UP001489004"/>
    </source>
</evidence>
<dbReference type="EMBL" id="JALJOR010000002">
    <property type="protein sequence ID" value="KAK9824283.1"/>
    <property type="molecule type" value="Genomic_DNA"/>
</dbReference>
<comment type="caution">
    <text evidence="2">The sequence shown here is derived from an EMBL/GenBank/DDBJ whole genome shotgun (WGS) entry which is preliminary data.</text>
</comment>
<protein>
    <submittedName>
        <fullName evidence="2">Uncharacterized protein</fullName>
    </submittedName>
</protein>
<dbReference type="Proteomes" id="UP001489004">
    <property type="component" value="Unassembled WGS sequence"/>
</dbReference>
<gene>
    <name evidence="2" type="ORF">WJX72_009168</name>
</gene>
<sequence>MVCYNATCARQIDVLHCQLEASERSRLMAEAALQRRTQECESLMRVVKELATSRATLVNLRTTQAERLAELQHEYLRVLRIADLARQVSKENIGKAAKAQKKLERAEDAIRLQRQTISDLKSHNAELRQDNLDLRQMCLLERIDLYWFGREFLRFAPTWDSGPGCAAAPAMADTELLGQAREPVWVM</sequence>
<proteinExistence type="predicted"/>
<name>A0AAW1QRZ8_9CHLO</name>
<accession>A0AAW1QRZ8</accession>
<keyword evidence="1" id="KW-0175">Coiled coil</keyword>
<organism evidence="2 3">
    <name type="scientific">[Myrmecia] bisecta</name>
    <dbReference type="NCBI Taxonomy" id="41462"/>
    <lineage>
        <taxon>Eukaryota</taxon>
        <taxon>Viridiplantae</taxon>
        <taxon>Chlorophyta</taxon>
        <taxon>core chlorophytes</taxon>
        <taxon>Trebouxiophyceae</taxon>
        <taxon>Trebouxiales</taxon>
        <taxon>Trebouxiaceae</taxon>
        <taxon>Myrmecia</taxon>
    </lineage>
</organism>
<evidence type="ECO:0000313" key="2">
    <source>
        <dbReference type="EMBL" id="KAK9824283.1"/>
    </source>
</evidence>
<dbReference type="AlphaFoldDB" id="A0AAW1QRZ8"/>
<keyword evidence="3" id="KW-1185">Reference proteome</keyword>
<feature type="coiled-coil region" evidence="1">
    <location>
        <begin position="96"/>
        <end position="137"/>
    </location>
</feature>